<proteinExistence type="predicted"/>
<gene>
    <name evidence="2" type="ORF">ACFYXI_15310</name>
</gene>
<feature type="transmembrane region" description="Helical" evidence="1">
    <location>
        <begin position="12"/>
        <end position="34"/>
    </location>
</feature>
<reference evidence="2 3" key="1">
    <citation type="submission" date="2024-10" db="EMBL/GenBank/DDBJ databases">
        <title>The Natural Products Discovery Center: Release of the First 8490 Sequenced Strains for Exploring Actinobacteria Biosynthetic Diversity.</title>
        <authorList>
            <person name="Kalkreuter E."/>
            <person name="Kautsar S.A."/>
            <person name="Yang D."/>
            <person name="Bader C.D."/>
            <person name="Teijaro C.N."/>
            <person name="Fluegel L."/>
            <person name="Davis C.M."/>
            <person name="Simpson J.R."/>
            <person name="Lauterbach L."/>
            <person name="Steele A.D."/>
            <person name="Gui C."/>
            <person name="Meng S."/>
            <person name="Li G."/>
            <person name="Viehrig K."/>
            <person name="Ye F."/>
            <person name="Su P."/>
            <person name="Kiefer A.F."/>
            <person name="Nichols A."/>
            <person name="Cepeda A.J."/>
            <person name="Yan W."/>
            <person name="Fan B."/>
            <person name="Jiang Y."/>
            <person name="Adhikari A."/>
            <person name="Zheng C.-J."/>
            <person name="Schuster L."/>
            <person name="Cowan T.M."/>
            <person name="Smanski M.J."/>
            <person name="Chevrette M.G."/>
            <person name="De Carvalho L.P.S."/>
            <person name="Shen B."/>
        </authorList>
    </citation>
    <scope>NUCLEOTIDE SEQUENCE [LARGE SCALE GENOMIC DNA]</scope>
    <source>
        <strain evidence="2 3">NPDC002173</strain>
    </source>
</reference>
<keyword evidence="1" id="KW-0472">Membrane</keyword>
<dbReference type="RefSeq" id="WP_387411714.1">
    <property type="nucleotide sequence ID" value="NZ_CP191998.1"/>
</dbReference>
<accession>A0ABW6SPS1</accession>
<evidence type="ECO:0000313" key="3">
    <source>
        <dbReference type="Proteomes" id="UP001602013"/>
    </source>
</evidence>
<keyword evidence="1" id="KW-1133">Transmembrane helix</keyword>
<comment type="caution">
    <text evidence="2">The sequence shown here is derived from an EMBL/GenBank/DDBJ whole genome shotgun (WGS) entry which is preliminary data.</text>
</comment>
<organism evidence="2 3">
    <name type="scientific">Microtetraspora malaysiensis</name>
    <dbReference type="NCBI Taxonomy" id="161358"/>
    <lineage>
        <taxon>Bacteria</taxon>
        <taxon>Bacillati</taxon>
        <taxon>Actinomycetota</taxon>
        <taxon>Actinomycetes</taxon>
        <taxon>Streptosporangiales</taxon>
        <taxon>Streptosporangiaceae</taxon>
        <taxon>Microtetraspora</taxon>
    </lineage>
</organism>
<keyword evidence="3" id="KW-1185">Reference proteome</keyword>
<name>A0ABW6SPS1_9ACTN</name>
<keyword evidence="1" id="KW-0812">Transmembrane</keyword>
<sequence length="137" mass="13837">MELLGHPGRKIALIGAGVGVLAIGALALGGIASADQSGGSSGLRGSEVTVVKETRKVPGRGILDTNVVCGKGRRAMGGGHAFHGAHDPRKPVAFPVSAPGSTRDDPGGVQDAWDFVAVNPMKKAISVEFYAICVPLG</sequence>
<dbReference type="Proteomes" id="UP001602013">
    <property type="component" value="Unassembled WGS sequence"/>
</dbReference>
<protein>
    <submittedName>
        <fullName evidence="2">Uncharacterized protein</fullName>
    </submittedName>
</protein>
<dbReference type="EMBL" id="JBIASD010000008">
    <property type="protein sequence ID" value="MFF3666965.1"/>
    <property type="molecule type" value="Genomic_DNA"/>
</dbReference>
<evidence type="ECO:0000313" key="2">
    <source>
        <dbReference type="EMBL" id="MFF3666965.1"/>
    </source>
</evidence>
<evidence type="ECO:0000256" key="1">
    <source>
        <dbReference type="SAM" id="Phobius"/>
    </source>
</evidence>